<evidence type="ECO:0000313" key="4">
    <source>
        <dbReference type="Proteomes" id="UP000186594"/>
    </source>
</evidence>
<evidence type="ECO:0000256" key="1">
    <source>
        <dbReference type="SAM" id="MobiDB-lite"/>
    </source>
</evidence>
<feature type="transmembrane region" description="Helical" evidence="2">
    <location>
        <begin position="229"/>
        <end position="258"/>
    </location>
</feature>
<comment type="caution">
    <text evidence="3">The sequence shown here is derived from an EMBL/GenBank/DDBJ whole genome shotgun (WGS) entry which is preliminary data.</text>
</comment>
<keyword evidence="2" id="KW-1133">Transmembrane helix</keyword>
<evidence type="ECO:0000313" key="3">
    <source>
        <dbReference type="EMBL" id="OLL27049.1"/>
    </source>
</evidence>
<reference evidence="3 4" key="1">
    <citation type="submission" date="2016-04" db="EMBL/GenBank/DDBJ databases">
        <title>Evolutionary innovation and constraint leading to complex multicellularity in the Ascomycota.</title>
        <authorList>
            <person name="Cisse O."/>
            <person name="Nguyen A."/>
            <person name="Hewitt D.A."/>
            <person name="Jedd G."/>
            <person name="Stajich J.E."/>
        </authorList>
    </citation>
    <scope>NUCLEOTIDE SEQUENCE [LARGE SCALE GENOMIC DNA]</scope>
    <source>
        <strain evidence="3 4">DAH-3</strain>
    </source>
</reference>
<organism evidence="3 4">
    <name type="scientific">Neolecta irregularis (strain DAH-3)</name>
    <dbReference type="NCBI Taxonomy" id="1198029"/>
    <lineage>
        <taxon>Eukaryota</taxon>
        <taxon>Fungi</taxon>
        <taxon>Dikarya</taxon>
        <taxon>Ascomycota</taxon>
        <taxon>Taphrinomycotina</taxon>
        <taxon>Neolectales</taxon>
        <taxon>Neolectaceae</taxon>
        <taxon>Neolecta</taxon>
    </lineage>
</organism>
<gene>
    <name evidence="3" type="ORF">NEOLI_001099</name>
</gene>
<sequence>MNTSIPDIESQSNLRSSPHRCTENTLADCNNGHITIEKFPPELQFLVLSKLETLDVRLFSQASRTTRLMTIDYLRHGNANISTHLRPASEVLKRSVWNICHVQPVIAAQQVIFILRELSVHGFLYEAYVLHRELCAEIENRIDIALETPVEKTTTGDIEILRFIDVCLHHMLISSKDWDRLTDKYYQTRVLQKIGNVVQIVKTGIAHVKRMTWTQRLHMSRILLKTAGLWITTVVVGMATGVLVVTLGIPCVITATLLQES</sequence>
<dbReference type="AlphaFoldDB" id="A0A1U7LWQ0"/>
<accession>A0A1U7LWQ0</accession>
<name>A0A1U7LWQ0_NEOID</name>
<dbReference type="EMBL" id="LXFE01000124">
    <property type="protein sequence ID" value="OLL27049.1"/>
    <property type="molecule type" value="Genomic_DNA"/>
</dbReference>
<keyword evidence="2" id="KW-0472">Membrane</keyword>
<evidence type="ECO:0000256" key="2">
    <source>
        <dbReference type="SAM" id="Phobius"/>
    </source>
</evidence>
<dbReference type="Proteomes" id="UP000186594">
    <property type="component" value="Unassembled WGS sequence"/>
</dbReference>
<protein>
    <recommendedName>
        <fullName evidence="5">F-box domain-containing protein</fullName>
    </recommendedName>
</protein>
<keyword evidence="4" id="KW-1185">Reference proteome</keyword>
<proteinExistence type="predicted"/>
<evidence type="ECO:0008006" key="5">
    <source>
        <dbReference type="Google" id="ProtNLM"/>
    </source>
</evidence>
<keyword evidence="2" id="KW-0812">Transmembrane</keyword>
<feature type="region of interest" description="Disordered" evidence="1">
    <location>
        <begin position="1"/>
        <end position="20"/>
    </location>
</feature>
<feature type="compositionally biased region" description="Polar residues" evidence="1">
    <location>
        <begin position="1"/>
        <end position="16"/>
    </location>
</feature>